<dbReference type="EMBL" id="JAOTIF010000002">
    <property type="protein sequence ID" value="MCU7548671.1"/>
    <property type="molecule type" value="Genomic_DNA"/>
</dbReference>
<keyword evidence="1" id="KW-0732">Signal</keyword>
<feature type="domain" description="Secretion system C-terminal sorting" evidence="2">
    <location>
        <begin position="35"/>
        <end position="101"/>
    </location>
</feature>
<feature type="signal peptide" evidence="1">
    <location>
        <begin position="1"/>
        <end position="20"/>
    </location>
</feature>
<dbReference type="RefSeq" id="WP_279296115.1">
    <property type="nucleotide sequence ID" value="NZ_JAOTIF010000002.1"/>
</dbReference>
<name>A0A9X2XUD3_9BACT</name>
<protein>
    <submittedName>
        <fullName evidence="3">T9SS type A sorting domain-containing protein</fullName>
    </submittedName>
</protein>
<reference evidence="3" key="1">
    <citation type="submission" date="2022-09" db="EMBL/GenBank/DDBJ databases">
        <authorList>
            <person name="Yuan C."/>
            <person name="Ke Z."/>
        </authorList>
    </citation>
    <scope>NUCLEOTIDE SEQUENCE</scope>
    <source>
        <strain evidence="3">LB-8</strain>
    </source>
</reference>
<feature type="chain" id="PRO_5040992569" evidence="1">
    <location>
        <begin position="21"/>
        <end position="110"/>
    </location>
</feature>
<evidence type="ECO:0000313" key="3">
    <source>
        <dbReference type="EMBL" id="MCU7548671.1"/>
    </source>
</evidence>
<accession>A0A9X2XUD3</accession>
<evidence type="ECO:0000313" key="4">
    <source>
        <dbReference type="Proteomes" id="UP001155483"/>
    </source>
</evidence>
<dbReference type="Pfam" id="PF18962">
    <property type="entry name" value="Por_Secre_tail"/>
    <property type="match status" value="1"/>
</dbReference>
<proteinExistence type="predicted"/>
<dbReference type="NCBIfam" id="TIGR04183">
    <property type="entry name" value="Por_Secre_tail"/>
    <property type="match status" value="1"/>
</dbReference>
<keyword evidence="4" id="KW-1185">Reference proteome</keyword>
<sequence length="110" mass="12569">MKQLLLISFIILLTITQLPAQGLKANPGGPYVRFYPNPAITTVTFDFQKNYEKGYSIQIFSFLGKKMFEANNLGLRTSINLSDFNRGVYIYQLFDRNGKMIESGKFQVSK</sequence>
<gene>
    <name evidence="3" type="ORF">OCK74_06055</name>
</gene>
<comment type="caution">
    <text evidence="3">The sequence shown here is derived from an EMBL/GenBank/DDBJ whole genome shotgun (WGS) entry which is preliminary data.</text>
</comment>
<evidence type="ECO:0000259" key="2">
    <source>
        <dbReference type="Pfam" id="PF18962"/>
    </source>
</evidence>
<reference evidence="3" key="2">
    <citation type="submission" date="2023-04" db="EMBL/GenBank/DDBJ databases">
        <title>Paracnuella aquatica gen. nov., sp. nov., a member of the family Chitinophagaceae isolated from a hot spring.</title>
        <authorList>
            <person name="Wang C."/>
        </authorList>
    </citation>
    <scope>NUCLEOTIDE SEQUENCE</scope>
    <source>
        <strain evidence="3">LB-8</strain>
    </source>
</reference>
<dbReference type="InterPro" id="IPR026444">
    <property type="entry name" value="Secre_tail"/>
</dbReference>
<dbReference type="Proteomes" id="UP001155483">
    <property type="component" value="Unassembled WGS sequence"/>
</dbReference>
<evidence type="ECO:0000256" key="1">
    <source>
        <dbReference type="SAM" id="SignalP"/>
    </source>
</evidence>
<organism evidence="3 4">
    <name type="scientific">Paraflavisolibacter caeni</name>
    <dbReference type="NCBI Taxonomy" id="2982496"/>
    <lineage>
        <taxon>Bacteria</taxon>
        <taxon>Pseudomonadati</taxon>
        <taxon>Bacteroidota</taxon>
        <taxon>Chitinophagia</taxon>
        <taxon>Chitinophagales</taxon>
        <taxon>Chitinophagaceae</taxon>
        <taxon>Paraflavisolibacter</taxon>
    </lineage>
</organism>
<dbReference type="AlphaFoldDB" id="A0A9X2XUD3"/>